<dbReference type="GO" id="GO:0016491">
    <property type="term" value="F:oxidoreductase activity"/>
    <property type="evidence" value="ECO:0007669"/>
    <property type="project" value="UniProtKB-KW"/>
</dbReference>
<dbReference type="EMBL" id="PRLP01000003">
    <property type="protein sequence ID" value="PPC79305.1"/>
    <property type="molecule type" value="Genomic_DNA"/>
</dbReference>
<accession>A0A2S5KX78</accession>
<dbReference type="SUPFAM" id="SSF51905">
    <property type="entry name" value="FAD/NAD(P)-binding domain"/>
    <property type="match status" value="1"/>
</dbReference>
<dbReference type="PANTHER" id="PTHR13847:SF289">
    <property type="entry name" value="GLYCINE OXIDASE"/>
    <property type="match status" value="1"/>
</dbReference>
<dbReference type="Proteomes" id="UP000238196">
    <property type="component" value="Unassembled WGS sequence"/>
</dbReference>
<evidence type="ECO:0000256" key="1">
    <source>
        <dbReference type="ARBA" id="ARBA00023002"/>
    </source>
</evidence>
<feature type="domain" description="FAD dependent oxidoreductase" evidence="2">
    <location>
        <begin position="4"/>
        <end position="396"/>
    </location>
</feature>
<organism evidence="3 4">
    <name type="scientific">Proteobacteria bacterium 228</name>
    <dbReference type="NCBI Taxonomy" id="2083153"/>
    <lineage>
        <taxon>Bacteria</taxon>
        <taxon>Pseudomonadati</taxon>
        <taxon>Pseudomonadota</taxon>
    </lineage>
</organism>
<dbReference type="InterPro" id="IPR036188">
    <property type="entry name" value="FAD/NAD-bd_sf"/>
</dbReference>
<dbReference type="Gene3D" id="3.30.9.10">
    <property type="entry name" value="D-Amino Acid Oxidase, subunit A, domain 2"/>
    <property type="match status" value="1"/>
</dbReference>
<protein>
    <submittedName>
        <fullName evidence="3">Amino acid dehydrogenase</fullName>
    </submittedName>
</protein>
<dbReference type="Pfam" id="PF01266">
    <property type="entry name" value="DAO"/>
    <property type="match status" value="1"/>
</dbReference>
<gene>
    <name evidence="3" type="ORF">C4K68_00955</name>
</gene>
<dbReference type="OrthoDB" id="5288288at2"/>
<dbReference type="InterPro" id="IPR006076">
    <property type="entry name" value="FAD-dep_OxRdtase"/>
</dbReference>
<name>A0A2S5KX78_9PROT</name>
<comment type="caution">
    <text evidence="3">The sequence shown here is derived from an EMBL/GenBank/DDBJ whole genome shotgun (WGS) entry which is preliminary data.</text>
</comment>
<proteinExistence type="predicted"/>
<sequence length="415" mass="45452">MNSDVIVLGAGMVGISTAIHLQRQGKSVVVIDRKAPGEETSYGNAGVIQREAVRPYAFPRDWPTLFSAIGNQRLDIRYRPLSVLQSMGPLLQYYRHSAPARYQKIARDYASIIALSLDSHGDLIEAAGAGGLLGEQGLVFLYRTAQARDEAFATAEAVRAEGVSHRKLTGKELAQLEPTLADSHAGGIHWTDPWTIRSPGDLVKAYAALFEQLGGRILRGDAATLRRQGQHWHIRDEQLDDHLATDVVVCLGPWSTRLTSRFGYAPPLFVKRGYHMHYRYRESGPQQTHWVLDAERGYLMAPMKQGIRLTTGAELALLDEPASYAQLEAAEAVARQTFAIGERVDPQPWKGARPCMPDMKPVIGAVPGAEGMWCAFGHGHQGFTLGPVTGMLLAAMMSGEPTAIDMNPFAPSRSF</sequence>
<dbReference type="PANTHER" id="PTHR13847">
    <property type="entry name" value="SARCOSINE DEHYDROGENASE-RELATED"/>
    <property type="match status" value="1"/>
</dbReference>
<evidence type="ECO:0000313" key="3">
    <source>
        <dbReference type="EMBL" id="PPC79305.1"/>
    </source>
</evidence>
<dbReference type="Gene3D" id="3.50.50.60">
    <property type="entry name" value="FAD/NAD(P)-binding domain"/>
    <property type="match status" value="2"/>
</dbReference>
<evidence type="ECO:0000313" key="4">
    <source>
        <dbReference type="Proteomes" id="UP000238196"/>
    </source>
</evidence>
<reference evidence="3 4" key="1">
    <citation type="submission" date="2018-02" db="EMBL/GenBank/DDBJ databases">
        <title>novel marine gammaproteobacteria from coastal saline agro ecosystem.</title>
        <authorList>
            <person name="Krishnan R."/>
            <person name="Ramesh Kumar N."/>
        </authorList>
    </citation>
    <scope>NUCLEOTIDE SEQUENCE [LARGE SCALE GENOMIC DNA]</scope>
    <source>
        <strain evidence="3 4">228</strain>
    </source>
</reference>
<keyword evidence="1" id="KW-0560">Oxidoreductase</keyword>
<evidence type="ECO:0000259" key="2">
    <source>
        <dbReference type="Pfam" id="PF01266"/>
    </source>
</evidence>
<dbReference type="GO" id="GO:0005737">
    <property type="term" value="C:cytoplasm"/>
    <property type="evidence" value="ECO:0007669"/>
    <property type="project" value="TreeGrafter"/>
</dbReference>
<dbReference type="AlphaFoldDB" id="A0A2S5KX78"/>